<dbReference type="Proteomes" id="UP000198310">
    <property type="component" value="Unassembled WGS sequence"/>
</dbReference>
<dbReference type="RefSeq" id="WP_089332402.1">
    <property type="nucleotide sequence ID" value="NZ_FZNS01000003.1"/>
</dbReference>
<keyword evidence="4 7" id="KW-0347">Helicase</keyword>
<evidence type="ECO:0000313" key="7">
    <source>
        <dbReference type="EMBL" id="SNR52914.1"/>
    </source>
</evidence>
<evidence type="ECO:0000256" key="4">
    <source>
        <dbReference type="ARBA" id="ARBA00022806"/>
    </source>
</evidence>
<dbReference type="PANTHER" id="PTHR43788:SF8">
    <property type="entry name" value="DNA-BINDING PROTEIN SMUBP-2"/>
    <property type="match status" value="1"/>
</dbReference>
<evidence type="ECO:0000256" key="1">
    <source>
        <dbReference type="ARBA" id="ARBA00007913"/>
    </source>
</evidence>
<sequence>MPASNPQLIDLVEQLRRFHDAEYEAQQREIRKTWALPLAARVRKGSAIANVCIPGTVPSEETRKSIRQRLTNAGIEPSEEKILNNFRSYASLSPTVTIETPVNRSNFRAGSYVILHRGDPFNERESYPLVVMQDAGQRLTLEAEFGKNPRARGLSDGWVLDAHQPDLRWILHKALDQLLASQPDAISDVLINQQLPAFDPDRLTQAEALAAPLGFNARQREAFINAYAACSHYLIQGPPGTGKTWVLAHLATAFAQQGLRVLITSSNHRGINNALRKIHEVTSYPHLLKVGKQADADGLGEVANHENGPALEAVDGNGFIVGATCFALYTRRLGGVKFDVVIADEASQLTLLQAAAAMLAGRRYIFIGDHQQMPPIIAASHSDPALHRSVFEHLFIHAPGTRLNVTYRLNTSLAGFASSHFYENDFTPHESAATRTLHLPSTPTQYADILDPAQPSVFVDLRHSNSKTYERSEAHYVAELVAELLASGVPPHEIAVVAPYRAQGRAIRRRLDKRCANRPPEELAQVTIDTVERMQGQERDVIILSLTSGRFDSALQRASFYFMPNRLNVAITRARVKRIVVGSSHLTSARFDVPELQQWVDCFRDFLNSCHHITRLEPLKKNRPATASNNKATE</sequence>
<dbReference type="InterPro" id="IPR027417">
    <property type="entry name" value="P-loop_NTPase"/>
</dbReference>
<dbReference type="CDD" id="cd18808">
    <property type="entry name" value="SF1_C_Upf1"/>
    <property type="match status" value="1"/>
</dbReference>
<dbReference type="InterPro" id="IPR041679">
    <property type="entry name" value="DNA2/NAM7-like_C"/>
</dbReference>
<evidence type="ECO:0000259" key="6">
    <source>
        <dbReference type="SMART" id="SM00382"/>
    </source>
</evidence>
<keyword evidence="2" id="KW-0547">Nucleotide-binding</keyword>
<dbReference type="InterPro" id="IPR041677">
    <property type="entry name" value="DNA2/NAM7_AAA_11"/>
</dbReference>
<protein>
    <submittedName>
        <fullName evidence="7">DNA replication ATP-dependent helicase Dna2</fullName>
    </submittedName>
</protein>
<dbReference type="GO" id="GO:0016787">
    <property type="term" value="F:hydrolase activity"/>
    <property type="evidence" value="ECO:0007669"/>
    <property type="project" value="UniProtKB-KW"/>
</dbReference>
<dbReference type="SMART" id="SM00382">
    <property type="entry name" value="AAA"/>
    <property type="match status" value="1"/>
</dbReference>
<dbReference type="Gene3D" id="3.40.50.300">
    <property type="entry name" value="P-loop containing nucleotide triphosphate hydrolases"/>
    <property type="match status" value="2"/>
</dbReference>
<dbReference type="AlphaFoldDB" id="A0A238X3F8"/>
<dbReference type="Pfam" id="PF13087">
    <property type="entry name" value="AAA_12"/>
    <property type="match status" value="1"/>
</dbReference>
<gene>
    <name evidence="7" type="ORF">SAMN06269173_103401</name>
</gene>
<evidence type="ECO:0000313" key="8">
    <source>
        <dbReference type="Proteomes" id="UP000198310"/>
    </source>
</evidence>
<name>A0A238X3F8_9BACT</name>
<dbReference type="Pfam" id="PF13086">
    <property type="entry name" value="AAA_11"/>
    <property type="match status" value="2"/>
</dbReference>
<keyword evidence="5" id="KW-0067">ATP-binding</keyword>
<dbReference type="InterPro" id="IPR003593">
    <property type="entry name" value="AAA+_ATPase"/>
</dbReference>
<dbReference type="EMBL" id="FZNS01000003">
    <property type="protein sequence ID" value="SNR52914.1"/>
    <property type="molecule type" value="Genomic_DNA"/>
</dbReference>
<dbReference type="SUPFAM" id="SSF52540">
    <property type="entry name" value="P-loop containing nucleoside triphosphate hydrolases"/>
    <property type="match status" value="1"/>
</dbReference>
<comment type="similarity">
    <text evidence="1">Belongs to the DNA2/NAM7 helicase family.</text>
</comment>
<evidence type="ECO:0000256" key="2">
    <source>
        <dbReference type="ARBA" id="ARBA00022741"/>
    </source>
</evidence>
<accession>A0A238X3F8</accession>
<organism evidence="7 8">
    <name type="scientific">Hymenobacter mucosus</name>
    <dbReference type="NCBI Taxonomy" id="1411120"/>
    <lineage>
        <taxon>Bacteria</taxon>
        <taxon>Pseudomonadati</taxon>
        <taxon>Bacteroidota</taxon>
        <taxon>Cytophagia</taxon>
        <taxon>Cytophagales</taxon>
        <taxon>Hymenobacteraceae</taxon>
        <taxon>Hymenobacter</taxon>
    </lineage>
</organism>
<dbReference type="PANTHER" id="PTHR43788">
    <property type="entry name" value="DNA2/NAM7 HELICASE FAMILY MEMBER"/>
    <property type="match status" value="1"/>
</dbReference>
<keyword evidence="8" id="KW-1185">Reference proteome</keyword>
<dbReference type="InterPro" id="IPR050534">
    <property type="entry name" value="Coronavir_polyprotein_1ab"/>
</dbReference>
<evidence type="ECO:0000256" key="5">
    <source>
        <dbReference type="ARBA" id="ARBA00022840"/>
    </source>
</evidence>
<dbReference type="InterPro" id="IPR047187">
    <property type="entry name" value="SF1_C_Upf1"/>
</dbReference>
<dbReference type="GO" id="GO:0043139">
    <property type="term" value="F:5'-3' DNA helicase activity"/>
    <property type="evidence" value="ECO:0007669"/>
    <property type="project" value="TreeGrafter"/>
</dbReference>
<proteinExistence type="inferred from homology"/>
<feature type="domain" description="AAA+ ATPase" evidence="6">
    <location>
        <begin position="229"/>
        <end position="401"/>
    </location>
</feature>
<evidence type="ECO:0000256" key="3">
    <source>
        <dbReference type="ARBA" id="ARBA00022801"/>
    </source>
</evidence>
<keyword evidence="3" id="KW-0378">Hydrolase</keyword>
<dbReference type="GO" id="GO:0005524">
    <property type="term" value="F:ATP binding"/>
    <property type="evidence" value="ECO:0007669"/>
    <property type="project" value="UniProtKB-KW"/>
</dbReference>
<reference evidence="8" key="1">
    <citation type="submission" date="2017-06" db="EMBL/GenBank/DDBJ databases">
        <authorList>
            <person name="Varghese N."/>
            <person name="Submissions S."/>
        </authorList>
    </citation>
    <scope>NUCLEOTIDE SEQUENCE [LARGE SCALE GENOMIC DNA]</scope>
    <source>
        <strain evidence="8">DSM 28041</strain>
    </source>
</reference>